<evidence type="ECO:0000313" key="11">
    <source>
        <dbReference type="WBParaSite" id="jg62"/>
    </source>
</evidence>
<comment type="subcellular location">
    <subcellularLocation>
        <location evidence="9">Mitochondrion</location>
    </subcellularLocation>
    <subcellularLocation>
        <location evidence="9">Mitochondrion inner membrane</location>
    </subcellularLocation>
</comment>
<keyword evidence="7 9" id="KW-0496">Mitochondrion</keyword>
<dbReference type="GO" id="GO:0045259">
    <property type="term" value="C:proton-transporting ATP synthase complex"/>
    <property type="evidence" value="ECO:0007669"/>
    <property type="project" value="UniProtKB-KW"/>
</dbReference>
<reference evidence="11" key="1">
    <citation type="submission" date="2022-11" db="UniProtKB">
        <authorList>
            <consortium name="WormBaseParasite"/>
        </authorList>
    </citation>
    <scope>IDENTIFICATION</scope>
</reference>
<dbReference type="InterPro" id="IPR013837">
    <property type="entry name" value="ATP_synth_F0_suB"/>
</dbReference>
<dbReference type="Gene3D" id="1.20.5.2210">
    <property type="match status" value="1"/>
</dbReference>
<evidence type="ECO:0000256" key="9">
    <source>
        <dbReference type="RuleBase" id="RU368017"/>
    </source>
</evidence>
<dbReference type="PANTHER" id="PTHR12733:SF3">
    <property type="entry name" value="ATP SYNTHASE F(0) COMPLEX SUBUNIT B1, MITOCHONDRIAL"/>
    <property type="match status" value="1"/>
</dbReference>
<dbReference type="GO" id="GO:0005743">
    <property type="term" value="C:mitochondrial inner membrane"/>
    <property type="evidence" value="ECO:0007669"/>
    <property type="project" value="UniProtKB-SubCell"/>
</dbReference>
<keyword evidence="8 9" id="KW-0472">Membrane</keyword>
<dbReference type="AlphaFoldDB" id="A0A915EGV7"/>
<evidence type="ECO:0000256" key="2">
    <source>
        <dbReference type="ARBA" id="ARBA00022448"/>
    </source>
</evidence>
<comment type="subunit">
    <text evidence="9">F-type ATPases have 2 components, CF(1) - the catalytic core - and CF(0) - the membrane proton channel. CF(1) and CF(0) have multiple subunits.</text>
</comment>
<keyword evidence="2 9" id="KW-0813">Transport</keyword>
<dbReference type="Pfam" id="PF05405">
    <property type="entry name" value="Mt_ATP-synt_B"/>
    <property type="match status" value="1"/>
</dbReference>
<dbReference type="Proteomes" id="UP000887574">
    <property type="component" value="Unplaced"/>
</dbReference>
<evidence type="ECO:0000256" key="3">
    <source>
        <dbReference type="ARBA" id="ARBA00022547"/>
    </source>
</evidence>
<evidence type="ECO:0000256" key="5">
    <source>
        <dbReference type="ARBA" id="ARBA00022792"/>
    </source>
</evidence>
<keyword evidence="10" id="KW-1185">Reference proteome</keyword>
<keyword evidence="6 9" id="KW-0406">Ion transport</keyword>
<evidence type="ECO:0000256" key="7">
    <source>
        <dbReference type="ARBA" id="ARBA00023128"/>
    </source>
</evidence>
<protein>
    <recommendedName>
        <fullName evidence="9">ATP synthase subunit b</fullName>
    </recommendedName>
</protein>
<proteinExistence type="inferred from homology"/>
<dbReference type="SUPFAM" id="SSF161060">
    <property type="entry name" value="ATP synthase B chain-like"/>
    <property type="match status" value="1"/>
</dbReference>
<keyword evidence="3 9" id="KW-0138">CF(0)</keyword>
<keyword evidence="4 9" id="KW-0375">Hydrogen ion transport</keyword>
<accession>A0A915EGV7</accession>
<evidence type="ECO:0000313" key="10">
    <source>
        <dbReference type="Proteomes" id="UP000887574"/>
    </source>
</evidence>
<evidence type="ECO:0000256" key="6">
    <source>
        <dbReference type="ARBA" id="ARBA00023065"/>
    </source>
</evidence>
<evidence type="ECO:0000256" key="8">
    <source>
        <dbReference type="ARBA" id="ARBA00023136"/>
    </source>
</evidence>
<organism evidence="10 11">
    <name type="scientific">Ditylenchus dipsaci</name>
    <dbReference type="NCBI Taxonomy" id="166011"/>
    <lineage>
        <taxon>Eukaryota</taxon>
        <taxon>Metazoa</taxon>
        <taxon>Ecdysozoa</taxon>
        <taxon>Nematoda</taxon>
        <taxon>Chromadorea</taxon>
        <taxon>Rhabditida</taxon>
        <taxon>Tylenchina</taxon>
        <taxon>Tylenchomorpha</taxon>
        <taxon>Sphaerularioidea</taxon>
        <taxon>Anguinidae</taxon>
        <taxon>Anguininae</taxon>
        <taxon>Ditylenchus</taxon>
    </lineage>
</organism>
<comment type="similarity">
    <text evidence="1 9">Belongs to the eukaryotic ATPase B chain family.</text>
</comment>
<dbReference type="WBParaSite" id="jg62">
    <property type="protein sequence ID" value="jg62"/>
    <property type="gene ID" value="jg62"/>
</dbReference>
<comment type="function">
    <text evidence="9">Subunit b, of the mitochondrial membrane ATP synthase complex (F(1)F(0) ATP synthase or Complex V) that produces ATP from ADP in the presence of a proton gradient across the membrane which is generated by electron transport complexes of the respiratory chain. ATP synthase complex consist of a soluble F(1) head domain - the catalytic core - and a membrane F(1) domain - the membrane proton channel. These two domains are linked by a central stalk rotating inside the F(1) region and a stationary peripheral stalk. During catalysis, ATP synthesis in the catalytic domain of F(1) is coupled via a rotary mechanism of the central stalk subunits to proton translocation. In vivo, can only synthesize ATP although its ATP hydrolase activity can be activated artificially in vitro. Part of the complex F(0) domain. Part of the complex F(0) domain and the peripheric stalk, which acts as a stator to hold the catalytic alpha(3)beta(3) subcomplex and subunit a/ATP6 static relative to the rotary elements.</text>
</comment>
<name>A0A915EGV7_9BILA</name>
<keyword evidence="5 9" id="KW-0999">Mitochondrion inner membrane</keyword>
<sequence length="283" mass="32164">MVLSRFLVQNQASNQNVLRNLMVVTSVRSSSHVAVTGEHGESLSRKSSSPGFFKKLSMRLHGIPLPGEAQAPTLAPTLPKDFKEFPERDLVNFPYPEQHMFPPKTRMMIIPDSWMTPLQKITGTSGPYLFIGSVLGFMLNKEWVVFDESFMKLEIVVIMYLILSRSFGYRIDQHCYKVFKERVEDLKSVVDSELKDAVEFRKSSAAESDLKLPTAKNVDAVSNELKRRIDYLQEVEATKMRFERDILLKSIIQGVNDQISKNEGNIKDAFLDNCISQLKSIPA</sequence>
<dbReference type="GO" id="GO:0046933">
    <property type="term" value="F:proton-transporting ATP synthase activity, rotational mechanism"/>
    <property type="evidence" value="ECO:0007669"/>
    <property type="project" value="TreeGrafter"/>
</dbReference>
<evidence type="ECO:0000256" key="1">
    <source>
        <dbReference type="ARBA" id="ARBA00007479"/>
    </source>
</evidence>
<dbReference type="InterPro" id="IPR008688">
    <property type="entry name" value="ATP_synth_Bsub_B/MI25"/>
</dbReference>
<evidence type="ECO:0000256" key="4">
    <source>
        <dbReference type="ARBA" id="ARBA00022781"/>
    </source>
</evidence>
<dbReference type="PANTHER" id="PTHR12733">
    <property type="entry name" value="MITOCHONDRIAL ATP SYNTHASE B CHAIN"/>
    <property type="match status" value="1"/>
</dbReference>